<dbReference type="Proteomes" id="UP001238496">
    <property type="component" value="Unassembled WGS sequence"/>
</dbReference>
<keyword evidence="2" id="KW-1185">Reference proteome</keyword>
<proteinExistence type="predicted"/>
<name>A0ABU0G3F9_9HYPH</name>
<reference evidence="1 2" key="1">
    <citation type="submission" date="2023-07" db="EMBL/GenBank/DDBJ databases">
        <title>Genomic Encyclopedia of Type Strains, Phase IV (KMG-IV): sequencing the most valuable type-strain genomes for metagenomic binning, comparative biology and taxonomic classification.</title>
        <authorList>
            <person name="Goeker M."/>
        </authorList>
    </citation>
    <scope>NUCLEOTIDE SEQUENCE [LARGE SCALE GENOMIC DNA]</scope>
    <source>
        <strain evidence="1 2">DSM 1111</strain>
    </source>
</reference>
<evidence type="ECO:0000313" key="1">
    <source>
        <dbReference type="EMBL" id="MDQ0419648.1"/>
    </source>
</evidence>
<gene>
    <name evidence="1" type="ORF">J2045_000661</name>
</gene>
<dbReference type="EMBL" id="JAUSUW010000002">
    <property type="protein sequence ID" value="MDQ0419648.1"/>
    <property type="molecule type" value="Genomic_DNA"/>
</dbReference>
<accession>A0ABU0G3F9</accession>
<evidence type="ECO:0000313" key="2">
    <source>
        <dbReference type="Proteomes" id="UP001238496"/>
    </source>
</evidence>
<comment type="caution">
    <text evidence="1">The sequence shown here is derived from an EMBL/GenBank/DDBJ whole genome shotgun (WGS) entry which is preliminary data.</text>
</comment>
<organism evidence="1 2">
    <name type="scientific">Peteryoungia aggregata LMG 23059</name>
    <dbReference type="NCBI Taxonomy" id="1368425"/>
    <lineage>
        <taxon>Bacteria</taxon>
        <taxon>Pseudomonadati</taxon>
        <taxon>Pseudomonadota</taxon>
        <taxon>Alphaproteobacteria</taxon>
        <taxon>Hyphomicrobiales</taxon>
        <taxon>Rhizobiaceae</taxon>
        <taxon>Peteryoungia</taxon>
    </lineage>
</organism>
<protein>
    <submittedName>
        <fullName evidence="1">Uncharacterized protein</fullName>
    </submittedName>
</protein>
<sequence length="85" mass="9032">MQEFARKHKAGLSGRVCEKAVVPDPVEAARQDMEQEAADELIDGERHDLLPIAAVATVVLVAEGDASFVKGDQSAVRDCDPMGVA</sequence>